<evidence type="ECO:0000256" key="9">
    <source>
        <dbReference type="SAM" id="Phobius"/>
    </source>
</evidence>
<evidence type="ECO:0000256" key="3">
    <source>
        <dbReference type="ARBA" id="ARBA00022452"/>
    </source>
</evidence>
<dbReference type="EMBL" id="FPCJ01000001">
    <property type="protein sequence ID" value="SFV34755.1"/>
    <property type="molecule type" value="Genomic_DNA"/>
</dbReference>
<evidence type="ECO:0000256" key="8">
    <source>
        <dbReference type="SAM" id="MobiDB-lite"/>
    </source>
</evidence>
<keyword evidence="2 7" id="KW-0813">Transport</keyword>
<dbReference type="SUPFAM" id="SSF56935">
    <property type="entry name" value="Porins"/>
    <property type="match status" value="1"/>
</dbReference>
<evidence type="ECO:0000256" key="2">
    <source>
        <dbReference type="ARBA" id="ARBA00022448"/>
    </source>
</evidence>
<dbReference type="PANTHER" id="PTHR40980">
    <property type="entry name" value="PLUG DOMAIN-CONTAINING PROTEIN"/>
    <property type="match status" value="1"/>
</dbReference>
<dbReference type="InterPro" id="IPR039426">
    <property type="entry name" value="TonB-dep_rcpt-like"/>
</dbReference>
<evidence type="ECO:0000313" key="13">
    <source>
        <dbReference type="Proteomes" id="UP000199537"/>
    </source>
</evidence>
<dbReference type="STRING" id="1393122.SAMN05660895_2080"/>
<evidence type="ECO:0000256" key="6">
    <source>
        <dbReference type="ARBA" id="ARBA00023237"/>
    </source>
</evidence>
<feature type="region of interest" description="Disordered" evidence="8">
    <location>
        <begin position="819"/>
        <end position="845"/>
    </location>
</feature>
<dbReference type="AlphaFoldDB" id="A0A1I7NJB5"/>
<keyword evidence="4 7" id="KW-0812">Transmembrane</keyword>
<dbReference type="PROSITE" id="PS52016">
    <property type="entry name" value="TONB_DEPENDENT_REC_3"/>
    <property type="match status" value="1"/>
</dbReference>
<evidence type="ECO:0000259" key="10">
    <source>
        <dbReference type="Pfam" id="PF07715"/>
    </source>
</evidence>
<evidence type="ECO:0000313" key="12">
    <source>
        <dbReference type="EMBL" id="SFV34755.1"/>
    </source>
</evidence>
<dbReference type="Gene3D" id="2.40.170.20">
    <property type="entry name" value="TonB-dependent receptor, beta-barrel domain"/>
    <property type="match status" value="1"/>
</dbReference>
<dbReference type="Gene3D" id="2.170.130.10">
    <property type="entry name" value="TonB-dependent receptor, plug domain"/>
    <property type="match status" value="1"/>
</dbReference>
<dbReference type="InterPro" id="IPR012910">
    <property type="entry name" value="Plug_dom"/>
</dbReference>
<gene>
    <name evidence="12" type="ORF">SAMN05660895_2080</name>
</gene>
<dbReference type="RefSeq" id="WP_177224201.1">
    <property type="nucleotide sequence ID" value="NZ_FPCJ01000001.1"/>
</dbReference>
<comment type="subcellular location">
    <subcellularLocation>
        <location evidence="1 7">Cell outer membrane</location>
        <topology evidence="1 7">Multi-pass membrane protein</topology>
    </subcellularLocation>
</comment>
<evidence type="ECO:0000256" key="1">
    <source>
        <dbReference type="ARBA" id="ARBA00004571"/>
    </source>
</evidence>
<evidence type="ECO:0000256" key="4">
    <source>
        <dbReference type="ARBA" id="ARBA00022692"/>
    </source>
</evidence>
<dbReference type="SUPFAM" id="SSF49464">
    <property type="entry name" value="Carboxypeptidase regulatory domain-like"/>
    <property type="match status" value="1"/>
</dbReference>
<dbReference type="Gene3D" id="2.60.40.1120">
    <property type="entry name" value="Carboxypeptidase-like, regulatory domain"/>
    <property type="match status" value="1"/>
</dbReference>
<dbReference type="PANTHER" id="PTHR40980:SF4">
    <property type="entry name" value="TONB-DEPENDENT RECEPTOR-LIKE BETA-BARREL DOMAIN-CONTAINING PROTEIN"/>
    <property type="match status" value="1"/>
</dbReference>
<name>A0A1I7NJB5_9BACT</name>
<reference evidence="13" key="1">
    <citation type="submission" date="2016-10" db="EMBL/GenBank/DDBJ databases">
        <authorList>
            <person name="Varghese N."/>
            <person name="Submissions S."/>
        </authorList>
    </citation>
    <scope>NUCLEOTIDE SEQUENCE [LARGE SCALE GENOMIC DNA]</scope>
    <source>
        <strain evidence="13">DSM 14807</strain>
    </source>
</reference>
<evidence type="ECO:0000256" key="5">
    <source>
        <dbReference type="ARBA" id="ARBA00023136"/>
    </source>
</evidence>
<dbReference type="GO" id="GO:0009279">
    <property type="term" value="C:cell outer membrane"/>
    <property type="evidence" value="ECO:0007669"/>
    <property type="project" value="UniProtKB-SubCell"/>
</dbReference>
<dbReference type="Pfam" id="PF14905">
    <property type="entry name" value="OMP_b-brl_3"/>
    <property type="match status" value="1"/>
</dbReference>
<keyword evidence="3 7" id="KW-1134">Transmembrane beta strand</keyword>
<keyword evidence="9" id="KW-1133">Transmembrane helix</keyword>
<accession>A0A1I7NJB5</accession>
<feature type="domain" description="TonB-dependent receptor plug" evidence="10">
    <location>
        <begin position="164"/>
        <end position="234"/>
    </location>
</feature>
<keyword evidence="6 7" id="KW-0998">Cell outer membrane</keyword>
<keyword evidence="5 7" id="KW-0472">Membrane</keyword>
<dbReference type="InterPro" id="IPR037066">
    <property type="entry name" value="Plug_dom_sf"/>
</dbReference>
<keyword evidence="12" id="KW-0675">Receptor</keyword>
<feature type="domain" description="Outer membrane protein beta-barrel" evidence="11">
    <location>
        <begin position="391"/>
        <end position="807"/>
    </location>
</feature>
<proteinExistence type="inferred from homology"/>
<dbReference type="InterPro" id="IPR041700">
    <property type="entry name" value="OMP_b-brl_3"/>
</dbReference>
<dbReference type="Proteomes" id="UP000199537">
    <property type="component" value="Unassembled WGS sequence"/>
</dbReference>
<dbReference type="Pfam" id="PF07715">
    <property type="entry name" value="Plug"/>
    <property type="match status" value="1"/>
</dbReference>
<organism evidence="12 13">
    <name type="scientific">Thermoflavifilum thermophilum</name>
    <dbReference type="NCBI Taxonomy" id="1393122"/>
    <lineage>
        <taxon>Bacteria</taxon>
        <taxon>Pseudomonadati</taxon>
        <taxon>Bacteroidota</taxon>
        <taxon>Chitinophagia</taxon>
        <taxon>Chitinophagales</taxon>
        <taxon>Chitinophagaceae</taxon>
        <taxon>Thermoflavifilum</taxon>
    </lineage>
</organism>
<evidence type="ECO:0000259" key="11">
    <source>
        <dbReference type="Pfam" id="PF14905"/>
    </source>
</evidence>
<dbReference type="Pfam" id="PF13620">
    <property type="entry name" value="CarboxypepD_reg"/>
    <property type="match status" value="1"/>
</dbReference>
<evidence type="ECO:0000256" key="7">
    <source>
        <dbReference type="PROSITE-ProRule" id="PRU01360"/>
    </source>
</evidence>
<sequence length="845" mass="94975">MKNSIVQKIKKQIFYFLISICLPVLGLAQMPAGGNSQRMAIGQVYGKVLDATTGKPIEFATVTLLNAKDSSVVNGMLTKSNGDFNLDHLPFGRYILKLNFLGYQTIFKNVVITPSDVQQDLGNFKLSPVAKALEGVSITAQQPQYTMNIDRKVFNVEKSLTTVGGTATDVLRQVPSVSVDIDGNVTVRNATPQILVDGKPTALTLDQIPADAIESIEVITNPSAKYDASGQGGIINIILKKNKKAGINGMIRLGAGTRDKYNAGADLSVRQNPFNFYLNYNYFQNNEIYSGKNTTDILSSPDHNTYSNTQQSTDGKNDRAFQFGRFGLDYYLDNRNTLSFEQSFFGGDFTNPETLTTSYLNNEKNLLASSIRNNLDKRSFRGSRSQLSYTHNFIKKDETFSAFVNYHVFHNSGSGDNLTNFYDSTGSFTGVEEQRNNTSGKSTFIVSQADYANPIGEHGKLEAGLKSTIRDFTSVYNVYDIINDFPKFNDSLSNDYKYLESVSAAYVDFSNQINKFSYQVGLRAEQSHYKGTLISKNVSYTNDYLSLFPSIYLSQKITDHHEIQLNYSRRIDRPNFWQLIPYVDYSNPQNQRKGNPDLKPEFINSFELNYNYQYNKVNFLLSAYFRNSNHDITSVFIPLNGDTLLTTFANANSTNTYGLELTLQNDITRWWNLTTNLNFYNTDIKAGNIQGDLAKQGYLVTSDLNNSGFSWFAKVNSNMQLPANFAIQITGNYQAPQPTPQGKTLGNGSVDFALRKDFLKNRAASLTLSVSDIFNTRKFETKLTRGQVVQDNIRYPESQIVRLNFMYRFGKMDMQLFRKKQQNQQQDNSIQEELGPNTGGVGGPR</sequence>
<protein>
    <submittedName>
        <fullName evidence="12">Outer membrane receptor for ferrienterochelin and colicins</fullName>
    </submittedName>
</protein>
<comment type="similarity">
    <text evidence="7">Belongs to the TonB-dependent receptor family.</text>
</comment>
<dbReference type="InterPro" id="IPR008969">
    <property type="entry name" value="CarboxyPept-like_regulatory"/>
</dbReference>
<keyword evidence="13" id="KW-1185">Reference proteome</keyword>
<feature type="transmembrane region" description="Helical" evidence="9">
    <location>
        <begin position="12"/>
        <end position="30"/>
    </location>
</feature>
<dbReference type="InterPro" id="IPR036942">
    <property type="entry name" value="Beta-barrel_TonB_sf"/>
</dbReference>